<evidence type="ECO:0000313" key="10">
    <source>
        <dbReference type="EMBL" id="GAA4779701.1"/>
    </source>
</evidence>
<protein>
    <submittedName>
        <fullName evidence="10">ABC transporter substrate-binding protein</fullName>
    </submittedName>
</protein>
<evidence type="ECO:0000313" key="11">
    <source>
        <dbReference type="Proteomes" id="UP001500928"/>
    </source>
</evidence>
<evidence type="ECO:0000256" key="1">
    <source>
        <dbReference type="ARBA" id="ARBA00004418"/>
    </source>
</evidence>
<keyword evidence="6" id="KW-0997">Cell inner membrane</keyword>
<comment type="caution">
    <text evidence="10">The sequence shown here is derived from an EMBL/GenBank/DDBJ whole genome shotgun (WGS) entry which is preliminary data.</text>
</comment>
<comment type="subcellular location">
    <subcellularLocation>
        <location evidence="2">Cell inner membrane</location>
    </subcellularLocation>
    <subcellularLocation>
        <location evidence="1">Periplasm</location>
    </subcellularLocation>
</comment>
<dbReference type="EMBL" id="BAABHO010000006">
    <property type="protein sequence ID" value="GAA4779701.1"/>
    <property type="molecule type" value="Genomic_DNA"/>
</dbReference>
<evidence type="ECO:0000256" key="7">
    <source>
        <dbReference type="ARBA" id="ARBA00022729"/>
    </source>
</evidence>
<dbReference type="Proteomes" id="UP001500928">
    <property type="component" value="Unassembled WGS sequence"/>
</dbReference>
<dbReference type="InterPro" id="IPR044527">
    <property type="entry name" value="NrtA/CpmA_ABC-bd_dom"/>
</dbReference>
<dbReference type="PANTHER" id="PTHR30024:SF47">
    <property type="entry name" value="TAURINE-BINDING PERIPLASMIC PROTEIN"/>
    <property type="match status" value="1"/>
</dbReference>
<evidence type="ECO:0000256" key="9">
    <source>
        <dbReference type="SAM" id="SignalP"/>
    </source>
</evidence>
<sequence length="361" mass="37386">MPTPRPSRRAGIAVVAAVLAALTVLAGCSRAQESAPAPQADQGPAPELRLGFFPNITHAPALIGVQNGLFAQQLGATRLATQTFNAGPEEVSALLGNSLDIGFIGSGPAINAYKQDPNGVRLIAGSTSGGAQLVVRPGITTPQQLLGRKIATPQLGNTQDIALKKWLRQNNLPIGTGPGAVEVVNIDNARALDAYRTGQLDGGWLPEPFSSRFVVEGGATQLLDERTLWPDGRFPTTVVIARTDYVQQHPATVSAFLRGLVAAEDLARTDPATAKNVANQALGATNSRPLAAPVLDRAWANVSLDPDPLAATFPQLAQDAVTAGTAPSATQLNGFVDVGPLNQALQAAGRPPVSAAGLDQR</sequence>
<evidence type="ECO:0000256" key="2">
    <source>
        <dbReference type="ARBA" id="ARBA00004533"/>
    </source>
</evidence>
<keyword evidence="5" id="KW-1003">Cell membrane</keyword>
<comment type="similarity">
    <text evidence="3">Belongs to the bacterial solute-binding protein SsuA/TauA family.</text>
</comment>
<dbReference type="PANTHER" id="PTHR30024">
    <property type="entry name" value="ALIPHATIC SULFONATES-BINDING PROTEIN-RELATED"/>
    <property type="match status" value="1"/>
</dbReference>
<evidence type="ECO:0000256" key="8">
    <source>
        <dbReference type="ARBA" id="ARBA00023136"/>
    </source>
</evidence>
<reference evidence="11" key="1">
    <citation type="journal article" date="2019" name="Int. J. Syst. Evol. Microbiol.">
        <title>The Global Catalogue of Microorganisms (GCM) 10K type strain sequencing project: providing services to taxonomists for standard genome sequencing and annotation.</title>
        <authorList>
            <consortium name="The Broad Institute Genomics Platform"/>
            <consortium name="The Broad Institute Genome Sequencing Center for Infectious Disease"/>
            <person name="Wu L."/>
            <person name="Ma J."/>
        </authorList>
    </citation>
    <scope>NUCLEOTIDE SEQUENCE [LARGE SCALE GENOMIC DNA]</scope>
    <source>
        <strain evidence="11">JCM 17979</strain>
    </source>
</reference>
<accession>A0ABP9AEH8</accession>
<keyword evidence="8" id="KW-0472">Membrane</keyword>
<dbReference type="RefSeq" id="WP_345411597.1">
    <property type="nucleotide sequence ID" value="NZ_BAABHO010000006.1"/>
</dbReference>
<feature type="chain" id="PRO_5046139871" evidence="9">
    <location>
        <begin position="32"/>
        <end position="361"/>
    </location>
</feature>
<dbReference type="CDD" id="cd13553">
    <property type="entry name" value="PBP2_NrtA_CpmA_like"/>
    <property type="match status" value="1"/>
</dbReference>
<feature type="signal peptide" evidence="9">
    <location>
        <begin position="1"/>
        <end position="31"/>
    </location>
</feature>
<proteinExistence type="inferred from homology"/>
<name>A0ABP9AEH8_9PSEU</name>
<dbReference type="SUPFAM" id="SSF53850">
    <property type="entry name" value="Periplasmic binding protein-like II"/>
    <property type="match status" value="1"/>
</dbReference>
<dbReference type="Gene3D" id="3.40.190.10">
    <property type="entry name" value="Periplasmic binding protein-like II"/>
    <property type="match status" value="2"/>
</dbReference>
<evidence type="ECO:0000256" key="4">
    <source>
        <dbReference type="ARBA" id="ARBA00022448"/>
    </source>
</evidence>
<keyword evidence="4" id="KW-0813">Transport</keyword>
<keyword evidence="11" id="KW-1185">Reference proteome</keyword>
<evidence type="ECO:0000256" key="5">
    <source>
        <dbReference type="ARBA" id="ARBA00022475"/>
    </source>
</evidence>
<dbReference type="PROSITE" id="PS51257">
    <property type="entry name" value="PROKAR_LIPOPROTEIN"/>
    <property type="match status" value="1"/>
</dbReference>
<evidence type="ECO:0000256" key="6">
    <source>
        <dbReference type="ARBA" id="ARBA00022519"/>
    </source>
</evidence>
<keyword evidence="7 9" id="KW-0732">Signal</keyword>
<gene>
    <name evidence="10" type="ORF">GCM10023200_11180</name>
</gene>
<evidence type="ECO:0000256" key="3">
    <source>
        <dbReference type="ARBA" id="ARBA00010742"/>
    </source>
</evidence>
<organism evidence="10 11">
    <name type="scientific">Actinomycetospora chlora</name>
    <dbReference type="NCBI Taxonomy" id="663608"/>
    <lineage>
        <taxon>Bacteria</taxon>
        <taxon>Bacillati</taxon>
        <taxon>Actinomycetota</taxon>
        <taxon>Actinomycetes</taxon>
        <taxon>Pseudonocardiales</taxon>
        <taxon>Pseudonocardiaceae</taxon>
        <taxon>Actinomycetospora</taxon>
    </lineage>
</organism>
<dbReference type="Pfam" id="PF13379">
    <property type="entry name" value="NMT1_2"/>
    <property type="match status" value="1"/>
</dbReference>